<proteinExistence type="predicted"/>
<accession>A0A6M4WFJ2</accession>
<dbReference type="InterPro" id="IPR032716">
    <property type="entry name" value="ACC_epsilon"/>
</dbReference>
<reference evidence="1" key="1">
    <citation type="submission" date="2020-03" db="EMBL/GenBank/DDBJ databases">
        <title>Molecular networking-based the target discovery of potent antiproliferative macrolactams: 5/6/7/16 polycyclic ansamycins and glycosylated trienomycin from Streptomyces cacaoi subsp. asoensis.</title>
        <authorList>
            <person name="Liu L.-L."/>
        </authorList>
    </citation>
    <scope>NUCLEOTIDE SEQUENCE [LARGE SCALE GENOMIC DNA]</scope>
    <source>
        <strain evidence="1">H2S5</strain>
    </source>
</reference>
<evidence type="ECO:0000313" key="2">
    <source>
        <dbReference type="Proteomes" id="UP000502665"/>
    </source>
</evidence>
<dbReference type="Pfam" id="PF13822">
    <property type="entry name" value="ACC_epsilon"/>
    <property type="match status" value="1"/>
</dbReference>
<dbReference type="RefSeq" id="WP_171394886.1">
    <property type="nucleotide sequence ID" value="NZ_CP049838.1"/>
</dbReference>
<gene>
    <name evidence="1" type="ORF">G9272_01980</name>
</gene>
<evidence type="ECO:0008006" key="3">
    <source>
        <dbReference type="Google" id="ProtNLM"/>
    </source>
</evidence>
<protein>
    <recommendedName>
        <fullName evidence="3">Acyl-CoA carboxylase subunit epsilon</fullName>
    </recommendedName>
</protein>
<sequence>MGSEVSRDAVVRVAGGGVTEADVAAVVAVVASLLAARRADVDEGQVRGVPEWHGLRRSSGYRSPRSWR</sequence>
<dbReference type="GO" id="GO:0003989">
    <property type="term" value="F:acetyl-CoA carboxylase activity"/>
    <property type="evidence" value="ECO:0007669"/>
    <property type="project" value="InterPro"/>
</dbReference>
<organism evidence="1 2">
    <name type="scientific">Streptomyces asoensis</name>
    <dbReference type="NCBI Taxonomy" id="249586"/>
    <lineage>
        <taxon>Bacteria</taxon>
        <taxon>Bacillati</taxon>
        <taxon>Actinomycetota</taxon>
        <taxon>Actinomycetes</taxon>
        <taxon>Kitasatosporales</taxon>
        <taxon>Streptomycetaceae</taxon>
        <taxon>Streptomyces</taxon>
    </lineage>
</organism>
<name>A0A6M4WFJ2_9ACTN</name>
<keyword evidence="2" id="KW-1185">Reference proteome</keyword>
<evidence type="ECO:0000313" key="1">
    <source>
        <dbReference type="EMBL" id="QJS99233.1"/>
    </source>
</evidence>
<dbReference type="GO" id="GO:0004658">
    <property type="term" value="F:propionyl-CoA carboxylase activity"/>
    <property type="evidence" value="ECO:0007669"/>
    <property type="project" value="InterPro"/>
</dbReference>
<dbReference type="AlphaFoldDB" id="A0A6M4WFJ2"/>
<dbReference type="Proteomes" id="UP000502665">
    <property type="component" value="Chromosome"/>
</dbReference>
<dbReference type="EMBL" id="CP049838">
    <property type="protein sequence ID" value="QJS99233.1"/>
    <property type="molecule type" value="Genomic_DNA"/>
</dbReference>